<feature type="compositionally biased region" description="Basic and acidic residues" evidence="4">
    <location>
        <begin position="1232"/>
        <end position="1265"/>
    </location>
</feature>
<reference evidence="8" key="2">
    <citation type="journal article" date="2014" name="Nat. Commun.">
        <title>The cavefish genome reveals candidate genes for eye loss.</title>
        <authorList>
            <person name="McGaugh S.E."/>
            <person name="Gross J.B."/>
            <person name="Aken B."/>
            <person name="Blin M."/>
            <person name="Borowsky R."/>
            <person name="Chalopin D."/>
            <person name="Hinaux H."/>
            <person name="Jeffery W.R."/>
            <person name="Keene A."/>
            <person name="Ma L."/>
            <person name="Minx P."/>
            <person name="Murphy D."/>
            <person name="O'Quin K.E."/>
            <person name="Retaux S."/>
            <person name="Rohner N."/>
            <person name="Searle S.M."/>
            <person name="Stahl B.A."/>
            <person name="Tabin C."/>
            <person name="Volff J.N."/>
            <person name="Yoshizawa M."/>
            <person name="Warren W.C."/>
        </authorList>
    </citation>
    <scope>NUCLEOTIDE SEQUENCE [LARGE SCALE GENOMIC DNA]</scope>
    <source>
        <strain evidence="8">female</strain>
    </source>
</reference>
<dbReference type="Gene3D" id="3.30.420.10">
    <property type="entry name" value="Ribonuclease H-like superfamily/Ribonuclease H"/>
    <property type="match status" value="1"/>
</dbReference>
<dbReference type="FunFam" id="3.30.70.270:FF:000020">
    <property type="entry name" value="Transposon Tf2-6 polyprotein-like Protein"/>
    <property type="match status" value="1"/>
</dbReference>
<dbReference type="Pfam" id="PF00078">
    <property type="entry name" value="RVT_1"/>
    <property type="match status" value="1"/>
</dbReference>
<evidence type="ECO:0000313" key="7">
    <source>
        <dbReference type="Ensembl" id="ENSAMXP00000046615.1"/>
    </source>
</evidence>
<feature type="domain" description="Integrase catalytic" evidence="6">
    <location>
        <begin position="861"/>
        <end position="1018"/>
    </location>
</feature>
<dbReference type="GeneTree" id="ENSGT01100000263500"/>
<dbReference type="InterPro" id="IPR000477">
    <property type="entry name" value="RT_dom"/>
</dbReference>
<feature type="region of interest" description="Disordered" evidence="4">
    <location>
        <begin position="1220"/>
        <end position="1317"/>
    </location>
</feature>
<dbReference type="GO" id="GO:0004523">
    <property type="term" value="F:RNA-DNA hybrid ribonuclease activity"/>
    <property type="evidence" value="ECO:0007669"/>
    <property type="project" value="UniProtKB-EC"/>
</dbReference>
<accession>A0A3B1JXR7</accession>
<reference evidence="7" key="4">
    <citation type="submission" date="2025-09" db="UniProtKB">
        <authorList>
            <consortium name="Ensembl"/>
        </authorList>
    </citation>
    <scope>IDENTIFICATION</scope>
</reference>
<dbReference type="Proteomes" id="UP000018467">
    <property type="component" value="Unassembled WGS sequence"/>
</dbReference>
<reference evidence="7" key="3">
    <citation type="submission" date="2025-08" db="UniProtKB">
        <authorList>
            <consortium name="Ensembl"/>
        </authorList>
    </citation>
    <scope>IDENTIFICATION</scope>
</reference>
<sequence>MVLKTLEMRHKQTENCTVGTVRLHSNAPKIIPAGQCSILEGSVNHRGADRWVVLESPSTASLPGGLIVTNSLITLPDKFHAKLPVVLRNETDHDITLTPNRVLAELHALQQILPSDALNKNSIDTSPMTASVTDASIKFDFADSPIPAEWRERIECKLRAMPEVFAHHDLDFGHTNQVKHRIKLSDETPFKQRARPIHPQDFDAVKRHLEELLESGVIRESESSFSSPIVVVRKKNGEVRLCVDYRKLNLQTVKDAYALPHLEETFSVLTGSKWFSVLDLKSGYYQIELEEADKHKTAFVCPLGFWEWNRMPQGITNAPSTFQRLMEKCMSDLNLREVIVFLDDLIIFSETLEEHEERLFKVLQRLKEYGLKLSPEKCKFFQKSVRYLGHIVSSDGVKTDPEKIAVLKNWPSPKNLKELRSFLGFAGYYRRFIRDFSKIVKPLNELTAGYAPKRKGCKLTKSQNQYYKPKELFGDRWTENCQEAFDTVIAKLTSAPVLGFANPSLPYILHTDASTVGLGAALYQEQDGHQRVIAYASRGLSKSEARYPAHKLEFLALKWAVTDKFSDYLYGNSFTVITDSNPLTYILTSAKLDAASYRWLSALSTFSFKLQYRPGKHNLDADALSRHPMNTKIDDPSSQKEQDRIRQFTLQHLPELTTNAEVSTEVVQAICEARLVCQPSLSASEVEPIPLVGSLSTHPDSLPDAFVLGEHFEGFPVIPMITEVELQQKQRSDPVIREVISSFERGEVPTPSARREMPKLSLMCREWNRLQMKDGILYRRRQLGQDVNFQLVLPEELREMVMKSLHDDMGHLGLERTLDLLRARFYWPQMASDVERKLKTCSRCVLRKAPAERAAPLVNIKATRPLELVCMDFLSLEPDRSNTKDILVITDYFTKYAVAIPTPNQKARTVAKCLWENFIIHYGVPEKLHSDQGPDFESKTIKELCEVMGIHKVRTTPYHPRGNPVERFNRTLLSMIGTLQEKEKSCWRDFVKPLVHAYNCTKHDSTGFTPYELMFGRKPRLPIDLAFNISVNKQHEKTHSQYVSHLRTQLEESYRLATENAAKSAERNKARFDKRVTESTLEKGDRVLVRNVKLRGKHKLSDKWESVVYVVVGRAGELPVYTVKPENKAGPLRTLHRDLLRPCNFLSPEEADLPISKVRRPRTRQMSPKENSEESDSNSDSDDYPIYYSSVPLRLEPVEIVQIHEDERIPVDSNFRIQLEPAVKNPSAEPEIPERENLPEKIPVKENLPERLAENEYLPTDHVDDPALNSEMLHSATPAEEVPENAEHLQPSTEESEDEETPASVRRSTRHREKAKRLTYPELGNPLISIVQSLFQGMTTALTQSLIEAASMEYANPAVRHPTSPMHRRFAPTVQLPITRRS</sequence>
<dbReference type="FunFam" id="1.10.340.70:FF:000001">
    <property type="entry name" value="Retrovirus-related Pol polyprotein from transposon gypsy-like Protein"/>
    <property type="match status" value="1"/>
</dbReference>
<evidence type="ECO:0000256" key="1">
    <source>
        <dbReference type="ARBA" id="ARBA00010879"/>
    </source>
</evidence>
<dbReference type="Bgee" id="ENSAMXG00000039110">
    <property type="expression patterns" value="Expressed in testis and 14 other cell types or tissues"/>
</dbReference>
<reference evidence="8" key="1">
    <citation type="submission" date="2013-03" db="EMBL/GenBank/DDBJ databases">
        <authorList>
            <person name="Jeffery W."/>
            <person name="Warren W."/>
            <person name="Wilson R.K."/>
        </authorList>
    </citation>
    <scope>NUCLEOTIDE SEQUENCE</scope>
    <source>
        <strain evidence="8">female</strain>
    </source>
</reference>
<dbReference type="Pfam" id="PF17921">
    <property type="entry name" value="Integrase_H2C2"/>
    <property type="match status" value="1"/>
</dbReference>
<protein>
    <recommendedName>
        <fullName evidence="3">Gypsy retrotransposon integrase-like protein 1</fullName>
        <ecNumber evidence="2">3.1.26.4</ecNumber>
    </recommendedName>
</protein>
<dbReference type="InterPro" id="IPR043502">
    <property type="entry name" value="DNA/RNA_pol_sf"/>
</dbReference>
<feature type="compositionally biased region" description="Basic residues" evidence="4">
    <location>
        <begin position="1307"/>
        <end position="1317"/>
    </location>
</feature>
<dbReference type="InterPro" id="IPR036397">
    <property type="entry name" value="RNaseH_sf"/>
</dbReference>
<dbReference type="InterPro" id="IPR043128">
    <property type="entry name" value="Rev_trsase/Diguanyl_cyclase"/>
</dbReference>
<dbReference type="Gene3D" id="3.30.70.270">
    <property type="match status" value="2"/>
</dbReference>
<dbReference type="CDD" id="cd01647">
    <property type="entry name" value="RT_LTR"/>
    <property type="match status" value="1"/>
</dbReference>
<dbReference type="FunFam" id="3.10.20.370:FF:000001">
    <property type="entry name" value="Retrovirus-related Pol polyprotein from transposon 17.6-like protein"/>
    <property type="match status" value="1"/>
</dbReference>
<dbReference type="PANTHER" id="PTHR37984:SF15">
    <property type="entry name" value="INTEGRASE CATALYTIC DOMAIN-CONTAINING PROTEIN"/>
    <property type="match status" value="1"/>
</dbReference>
<evidence type="ECO:0000256" key="4">
    <source>
        <dbReference type="SAM" id="MobiDB-lite"/>
    </source>
</evidence>
<comment type="similarity">
    <text evidence="1">Belongs to the beta type-B retroviral polymerase family. HERV class-II K(HML-2) pol subfamily.</text>
</comment>
<evidence type="ECO:0000259" key="5">
    <source>
        <dbReference type="PROSITE" id="PS50878"/>
    </source>
</evidence>
<dbReference type="CDD" id="cd09274">
    <property type="entry name" value="RNase_HI_RT_Ty3"/>
    <property type="match status" value="1"/>
</dbReference>
<dbReference type="GO" id="GO:0003676">
    <property type="term" value="F:nucleic acid binding"/>
    <property type="evidence" value="ECO:0007669"/>
    <property type="project" value="InterPro"/>
</dbReference>
<dbReference type="GO" id="GO:0015074">
    <property type="term" value="P:DNA integration"/>
    <property type="evidence" value="ECO:0007669"/>
    <property type="project" value="InterPro"/>
</dbReference>
<keyword evidence="8" id="KW-1185">Reference proteome</keyword>
<proteinExistence type="inferred from homology"/>
<dbReference type="InParanoid" id="A0A3B1JXR7"/>
<dbReference type="Gene3D" id="3.10.10.10">
    <property type="entry name" value="HIV Type 1 Reverse Transcriptase, subunit A, domain 1"/>
    <property type="match status" value="1"/>
</dbReference>
<dbReference type="PROSITE" id="PS50878">
    <property type="entry name" value="RT_POL"/>
    <property type="match status" value="1"/>
</dbReference>
<dbReference type="Gene3D" id="1.10.340.70">
    <property type="match status" value="1"/>
</dbReference>
<evidence type="ECO:0000256" key="3">
    <source>
        <dbReference type="ARBA" id="ARBA00039658"/>
    </source>
</evidence>
<dbReference type="SUPFAM" id="SSF53098">
    <property type="entry name" value="Ribonuclease H-like"/>
    <property type="match status" value="1"/>
</dbReference>
<organism evidence="7 8">
    <name type="scientific">Astyanax mexicanus</name>
    <name type="common">Blind cave fish</name>
    <name type="synonym">Astyanax fasciatus mexicanus</name>
    <dbReference type="NCBI Taxonomy" id="7994"/>
    <lineage>
        <taxon>Eukaryota</taxon>
        <taxon>Metazoa</taxon>
        <taxon>Chordata</taxon>
        <taxon>Craniata</taxon>
        <taxon>Vertebrata</taxon>
        <taxon>Euteleostomi</taxon>
        <taxon>Actinopterygii</taxon>
        <taxon>Neopterygii</taxon>
        <taxon>Teleostei</taxon>
        <taxon>Ostariophysi</taxon>
        <taxon>Characiformes</taxon>
        <taxon>Characoidei</taxon>
        <taxon>Acestrorhamphidae</taxon>
        <taxon>Acestrorhamphinae</taxon>
        <taxon>Astyanax</taxon>
    </lineage>
</organism>
<dbReference type="EC" id="3.1.26.4" evidence="2"/>
<evidence type="ECO:0000313" key="8">
    <source>
        <dbReference type="Proteomes" id="UP000018467"/>
    </source>
</evidence>
<dbReference type="SUPFAM" id="SSF56672">
    <property type="entry name" value="DNA/RNA polymerases"/>
    <property type="match status" value="1"/>
</dbReference>
<dbReference type="InterPro" id="IPR001584">
    <property type="entry name" value="Integrase_cat-core"/>
</dbReference>
<dbReference type="Ensembl" id="ENSAMXT00000048130.1">
    <property type="protein sequence ID" value="ENSAMXP00000046615.1"/>
    <property type="gene ID" value="ENSAMXG00000039110.1"/>
</dbReference>
<dbReference type="InterPro" id="IPR012337">
    <property type="entry name" value="RNaseH-like_sf"/>
</dbReference>
<dbReference type="PANTHER" id="PTHR37984">
    <property type="entry name" value="PROTEIN CBG26694"/>
    <property type="match status" value="1"/>
</dbReference>
<dbReference type="InterPro" id="IPR041577">
    <property type="entry name" value="RT_RNaseH_2"/>
</dbReference>
<dbReference type="Gene3D" id="3.10.20.370">
    <property type="match status" value="1"/>
</dbReference>
<dbReference type="InterPro" id="IPR041588">
    <property type="entry name" value="Integrase_H2C2"/>
</dbReference>
<name>A0A3B1JXR7_ASTMX</name>
<evidence type="ECO:0000256" key="2">
    <source>
        <dbReference type="ARBA" id="ARBA00012180"/>
    </source>
</evidence>
<evidence type="ECO:0000259" key="6">
    <source>
        <dbReference type="PROSITE" id="PS50994"/>
    </source>
</evidence>
<feature type="region of interest" description="Disordered" evidence="4">
    <location>
        <begin position="1154"/>
        <end position="1185"/>
    </location>
</feature>
<feature type="domain" description="Reverse transcriptase" evidence="5">
    <location>
        <begin position="213"/>
        <end position="392"/>
    </location>
</feature>
<dbReference type="FunFam" id="3.30.420.10:FF:000269">
    <property type="entry name" value="Uncharacterized protein"/>
    <property type="match status" value="1"/>
</dbReference>
<dbReference type="Pfam" id="PF17919">
    <property type="entry name" value="RT_RNaseH_2"/>
    <property type="match status" value="1"/>
</dbReference>
<dbReference type="InterPro" id="IPR050951">
    <property type="entry name" value="Retrovirus_Pol_polyprotein"/>
</dbReference>
<feature type="compositionally biased region" description="Acidic residues" evidence="4">
    <location>
        <begin position="1173"/>
        <end position="1183"/>
    </location>
</feature>
<dbReference type="PROSITE" id="PS50994">
    <property type="entry name" value="INTEGRASE"/>
    <property type="match status" value="1"/>
</dbReference>
<dbReference type="Pfam" id="PF00665">
    <property type="entry name" value="rve"/>
    <property type="match status" value="1"/>
</dbReference>